<sequence>MSHFNLTALTAPISSKEGLTHAVLQSVYNYAESTQNDRARMASNERGGTWSNELINVVGSRDWTLKRAKLTDETLSLSKRFCEESLAWLITDGHAKAVEVSVWREKPTQMGRNVMITLTDGSQFDVPLSKVNQ</sequence>
<evidence type="ECO:0000313" key="2">
    <source>
        <dbReference type="Proteomes" id="UP000092876"/>
    </source>
</evidence>
<organism evidence="1 2">
    <name type="scientific">Vibrio atlanticus</name>
    <dbReference type="NCBI Taxonomy" id="693153"/>
    <lineage>
        <taxon>Bacteria</taxon>
        <taxon>Pseudomonadati</taxon>
        <taxon>Pseudomonadota</taxon>
        <taxon>Gammaproteobacteria</taxon>
        <taxon>Vibrionales</taxon>
        <taxon>Vibrionaceae</taxon>
        <taxon>Vibrio</taxon>
    </lineage>
</organism>
<evidence type="ECO:0000313" key="1">
    <source>
        <dbReference type="EMBL" id="SBS65500.1"/>
    </source>
</evidence>
<dbReference type="GeneID" id="94231719"/>
<dbReference type="EMBL" id="FLQP01000039">
    <property type="protein sequence ID" value="SBS65500.1"/>
    <property type="molecule type" value="Genomic_DNA"/>
</dbReference>
<name>A0A1C3IVQ9_9VIBR</name>
<dbReference type="AlphaFoldDB" id="A0A1C3IVQ9"/>
<protein>
    <submittedName>
        <fullName evidence="1">Phage protein GP46</fullName>
    </submittedName>
</protein>
<accession>A0A1C3IVQ9</accession>
<dbReference type="Proteomes" id="UP000092876">
    <property type="component" value="Unassembled WGS sequence"/>
</dbReference>
<dbReference type="Pfam" id="PF07409">
    <property type="entry name" value="GP46"/>
    <property type="match status" value="1"/>
</dbReference>
<dbReference type="RefSeq" id="WP_065679528.1">
    <property type="nucleotide sequence ID" value="NZ_AP025460.1"/>
</dbReference>
<dbReference type="InterPro" id="IPR010877">
    <property type="entry name" value="Phage_Mu_Gp46"/>
</dbReference>
<gene>
    <name evidence="1" type="ORF">VAT7223_02739</name>
</gene>
<proteinExistence type="predicted"/>
<reference evidence="2" key="1">
    <citation type="submission" date="2016-06" db="EMBL/GenBank/DDBJ databases">
        <authorList>
            <person name="Rodrigo-Torres Lidia"/>
            <person name="Arahal R.David."/>
        </authorList>
    </citation>
    <scope>NUCLEOTIDE SEQUENCE [LARGE SCALE GENOMIC DNA]</scope>
    <source>
        <strain evidence="2">CECT 7223</strain>
    </source>
</reference>